<dbReference type="Pfam" id="PF19560">
    <property type="entry name" value="DUF6082"/>
    <property type="match status" value="1"/>
</dbReference>
<proteinExistence type="predicted"/>
<dbReference type="Proteomes" id="UP001240236">
    <property type="component" value="Unassembled WGS sequence"/>
</dbReference>
<dbReference type="EMBL" id="JAUSUZ010000001">
    <property type="protein sequence ID" value="MDQ0371479.1"/>
    <property type="molecule type" value="Genomic_DNA"/>
</dbReference>
<dbReference type="AlphaFoldDB" id="A0AAE4B2A3"/>
<comment type="caution">
    <text evidence="1">The sequence shown here is derived from an EMBL/GenBank/DDBJ whole genome shotgun (WGS) entry which is preliminary data.</text>
</comment>
<keyword evidence="2" id="KW-1185">Reference proteome</keyword>
<name>A0AAE4B2A3_9ACTN</name>
<dbReference type="RefSeq" id="WP_307248285.1">
    <property type="nucleotide sequence ID" value="NZ_JAUSUZ010000001.1"/>
</dbReference>
<reference evidence="1 2" key="1">
    <citation type="submission" date="2023-07" db="EMBL/GenBank/DDBJ databases">
        <title>Sequencing the genomes of 1000 actinobacteria strains.</title>
        <authorList>
            <person name="Klenk H.-P."/>
        </authorList>
    </citation>
    <scope>NUCLEOTIDE SEQUENCE [LARGE SCALE GENOMIC DNA]</scope>
    <source>
        <strain evidence="1 2">DSM 44709</strain>
    </source>
</reference>
<evidence type="ECO:0000313" key="1">
    <source>
        <dbReference type="EMBL" id="MDQ0371479.1"/>
    </source>
</evidence>
<accession>A0AAE4B2A3</accession>
<gene>
    <name evidence="1" type="ORF">J2S42_008148</name>
</gene>
<protein>
    <submittedName>
        <fullName evidence="1">Uncharacterized protein</fullName>
    </submittedName>
</protein>
<dbReference type="InterPro" id="IPR045728">
    <property type="entry name" value="DUF6082"/>
</dbReference>
<organism evidence="1 2">
    <name type="scientific">Catenuloplanes indicus</name>
    <dbReference type="NCBI Taxonomy" id="137267"/>
    <lineage>
        <taxon>Bacteria</taxon>
        <taxon>Bacillati</taxon>
        <taxon>Actinomycetota</taxon>
        <taxon>Actinomycetes</taxon>
        <taxon>Micromonosporales</taxon>
        <taxon>Micromonosporaceae</taxon>
        <taxon>Catenuloplanes</taxon>
    </lineage>
</organism>
<sequence>MRIVHEAVNAFVTSIDWQTISDIGQAVGALGTVISALALVGVVHSLRLQHRQARASEEEVVRGMRNDLMLVALENEEYLPLWGFPHALSNREMTLHAYLGMEFSYFETALRHGRMTELELERMLARMFQISTVRDFWRESRIVYLESGDQSAGSLARIAERHYRNVVEYAEIESSSSEPATAGDGHRWQFDTLDVAGLLPPRPRRAVLSTCLQLLRVAIWLAVGATVRRGRYRSARRR</sequence>
<evidence type="ECO:0000313" key="2">
    <source>
        <dbReference type="Proteomes" id="UP001240236"/>
    </source>
</evidence>